<reference evidence="5 6" key="1">
    <citation type="submission" date="2016-09" db="EMBL/GenBank/DDBJ databases">
        <title>Desulfuribacillus arsenicus sp. nov., an obligately anaerobic, dissimilatory arsenic- and antimonate-reducing bacterium isolated from anoxic sediments.</title>
        <authorList>
            <person name="Abin C.A."/>
            <person name="Hollibaugh J.T."/>
        </authorList>
    </citation>
    <scope>NUCLEOTIDE SEQUENCE [LARGE SCALE GENOMIC DNA]</scope>
    <source>
        <strain evidence="5 6">MLFW-2</strain>
    </source>
</reference>
<evidence type="ECO:0000313" key="6">
    <source>
        <dbReference type="Proteomes" id="UP000095255"/>
    </source>
</evidence>
<evidence type="ECO:0000256" key="1">
    <source>
        <dbReference type="ARBA" id="ARBA00010587"/>
    </source>
</evidence>
<proteinExistence type="inferred from homology"/>
<dbReference type="InterPro" id="IPR035938">
    <property type="entry name" value="Hemerythrin-like_sf"/>
</dbReference>
<name>A0A1E5L668_9FIRM</name>
<organism evidence="5 6">
    <name type="scientific">Desulfuribacillus stibiiarsenatis</name>
    <dbReference type="NCBI Taxonomy" id="1390249"/>
    <lineage>
        <taxon>Bacteria</taxon>
        <taxon>Bacillati</taxon>
        <taxon>Bacillota</taxon>
        <taxon>Desulfuribacillia</taxon>
        <taxon>Desulfuribacillales</taxon>
        <taxon>Desulfuribacillaceae</taxon>
        <taxon>Desulfuribacillus</taxon>
    </lineage>
</organism>
<dbReference type="Gene3D" id="1.20.120.50">
    <property type="entry name" value="Hemerythrin-like"/>
    <property type="match status" value="1"/>
</dbReference>
<dbReference type="PANTHER" id="PTHR37164:SF1">
    <property type="entry name" value="BACTERIOHEMERYTHRIN"/>
    <property type="match status" value="1"/>
</dbReference>
<dbReference type="InterPro" id="IPR012312">
    <property type="entry name" value="Hemerythrin-like"/>
</dbReference>
<dbReference type="SUPFAM" id="SSF47188">
    <property type="entry name" value="Hemerythrin-like"/>
    <property type="match status" value="1"/>
</dbReference>
<protein>
    <recommendedName>
        <fullName evidence="4">Hemerythrin-like domain-containing protein</fullName>
    </recommendedName>
</protein>
<evidence type="ECO:0000256" key="3">
    <source>
        <dbReference type="ARBA" id="ARBA00023004"/>
    </source>
</evidence>
<dbReference type="InterPro" id="IPR016131">
    <property type="entry name" value="Haemerythrin_Fe_BS"/>
</dbReference>
<keyword evidence="2" id="KW-0479">Metal-binding</keyword>
<comment type="caution">
    <text evidence="5">The sequence shown here is derived from an EMBL/GenBank/DDBJ whole genome shotgun (WGS) entry which is preliminary data.</text>
</comment>
<dbReference type="PANTHER" id="PTHR37164">
    <property type="entry name" value="BACTERIOHEMERYTHRIN"/>
    <property type="match status" value="1"/>
</dbReference>
<feature type="domain" description="Hemerythrin-like" evidence="4">
    <location>
        <begin position="12"/>
        <end position="126"/>
    </location>
</feature>
<dbReference type="NCBIfam" id="TIGR02481">
    <property type="entry name" value="hemeryth_dom"/>
    <property type="match status" value="1"/>
</dbReference>
<dbReference type="GO" id="GO:0046872">
    <property type="term" value="F:metal ion binding"/>
    <property type="evidence" value="ECO:0007669"/>
    <property type="project" value="UniProtKB-KW"/>
</dbReference>
<evidence type="ECO:0000256" key="2">
    <source>
        <dbReference type="ARBA" id="ARBA00022723"/>
    </source>
</evidence>
<dbReference type="CDD" id="cd12107">
    <property type="entry name" value="Hemerythrin"/>
    <property type="match status" value="1"/>
</dbReference>
<dbReference type="Pfam" id="PF01814">
    <property type="entry name" value="Hemerythrin"/>
    <property type="match status" value="1"/>
</dbReference>
<dbReference type="PROSITE" id="PS00550">
    <property type="entry name" value="HEMERYTHRINS"/>
    <property type="match status" value="1"/>
</dbReference>
<evidence type="ECO:0000313" key="5">
    <source>
        <dbReference type="EMBL" id="OEH85606.1"/>
    </source>
</evidence>
<dbReference type="STRING" id="1390249.BHU72_02060"/>
<sequence>MKVQWSSDLETGVGIIDDQHRKLVDRISDFVDAVAENNNEDIEETVNYLIGYTIQHFGAEELIMIRHGYVDFKNHRDEHTRFIKMVYDAKKSLISDNLSIQQIENLRDELVDWAINHIKVMDKDIAKHIKI</sequence>
<dbReference type="EMBL" id="MJAT01000012">
    <property type="protein sequence ID" value="OEH85606.1"/>
    <property type="molecule type" value="Genomic_DNA"/>
</dbReference>
<dbReference type="RefSeq" id="WP_069701690.1">
    <property type="nucleotide sequence ID" value="NZ_MJAT01000012.1"/>
</dbReference>
<dbReference type="Proteomes" id="UP000095255">
    <property type="component" value="Unassembled WGS sequence"/>
</dbReference>
<dbReference type="OrthoDB" id="9797092at2"/>
<dbReference type="InterPro" id="IPR012827">
    <property type="entry name" value="Hemerythrin_metal-bd"/>
</dbReference>
<comment type="similarity">
    <text evidence="1">Belongs to the hemerythrin family.</text>
</comment>
<accession>A0A1E5L668</accession>
<dbReference type="InterPro" id="IPR050669">
    <property type="entry name" value="Hemerythrin"/>
</dbReference>
<dbReference type="AlphaFoldDB" id="A0A1E5L668"/>
<keyword evidence="6" id="KW-1185">Reference proteome</keyword>
<dbReference type="NCBIfam" id="NF033749">
    <property type="entry name" value="bact_hemeryth"/>
    <property type="match status" value="1"/>
</dbReference>
<gene>
    <name evidence="5" type="ORF">BHU72_02060</name>
</gene>
<keyword evidence="3" id="KW-0408">Iron</keyword>
<evidence type="ECO:0000259" key="4">
    <source>
        <dbReference type="Pfam" id="PF01814"/>
    </source>
</evidence>